<accession>A0ABT2MJ00</accession>
<gene>
    <name evidence="1" type="ORF">N4S67_27975</name>
</gene>
<evidence type="ECO:0000313" key="2">
    <source>
        <dbReference type="Proteomes" id="UP001206639"/>
    </source>
</evidence>
<protein>
    <submittedName>
        <fullName evidence="1">Uncharacterized protein</fullName>
    </submittedName>
</protein>
<keyword evidence="2" id="KW-1185">Reference proteome</keyword>
<organism evidence="1 2">
    <name type="scientific">Mycobacterium deserti</name>
    <dbReference type="NCBI Taxonomy" id="2978347"/>
    <lineage>
        <taxon>Bacteria</taxon>
        <taxon>Bacillati</taxon>
        <taxon>Actinomycetota</taxon>
        <taxon>Actinomycetes</taxon>
        <taxon>Mycobacteriales</taxon>
        <taxon>Mycobacteriaceae</taxon>
        <taxon>Mycobacterium</taxon>
    </lineage>
</organism>
<evidence type="ECO:0000313" key="1">
    <source>
        <dbReference type="EMBL" id="MCT7662241.1"/>
    </source>
</evidence>
<comment type="caution">
    <text evidence="1">The sequence shown here is derived from an EMBL/GenBank/DDBJ whole genome shotgun (WGS) entry which is preliminary data.</text>
</comment>
<dbReference type="Proteomes" id="UP001206639">
    <property type="component" value="Unassembled WGS sequence"/>
</dbReference>
<reference evidence="2" key="1">
    <citation type="submission" date="2023-07" db="EMBL/GenBank/DDBJ databases">
        <authorList>
            <person name="Deng Y."/>
            <person name="Zhang Y.-Q."/>
        </authorList>
    </citation>
    <scope>NUCLEOTIDE SEQUENCE [LARGE SCALE GENOMIC DNA]</scope>
    <source>
        <strain evidence="2">CPCC 205710</strain>
    </source>
</reference>
<dbReference type="RefSeq" id="WP_260996318.1">
    <property type="nucleotide sequence ID" value="NZ_JAODWD010000014.1"/>
</dbReference>
<name>A0ABT2MJ00_9MYCO</name>
<dbReference type="EMBL" id="JAODWD010000014">
    <property type="protein sequence ID" value="MCT7662241.1"/>
    <property type="molecule type" value="Genomic_DNA"/>
</dbReference>
<feature type="non-terminal residue" evidence="1">
    <location>
        <position position="63"/>
    </location>
</feature>
<proteinExistence type="predicted"/>
<sequence>MNAAITVTRHNDRIHTNATLNEITGAGDLTLMSNKHPCTREKPIHLRLEYLRIGEDLDRYQIL</sequence>